<dbReference type="PANTHER" id="PTHR38034">
    <property type="entry name" value="INNER MEMBRANE PROTEIN YPJD"/>
    <property type="match status" value="1"/>
</dbReference>
<feature type="transmembrane region" description="Helical" evidence="1">
    <location>
        <begin position="126"/>
        <end position="154"/>
    </location>
</feature>
<feature type="transmembrane region" description="Helical" evidence="1">
    <location>
        <begin position="38"/>
        <end position="57"/>
    </location>
</feature>
<dbReference type="STRING" id="1789224.BFG52_03010"/>
<organism evidence="3 4">
    <name type="scientific">Acinetobacter larvae</name>
    <dbReference type="NCBI Taxonomy" id="1789224"/>
    <lineage>
        <taxon>Bacteria</taxon>
        <taxon>Pseudomonadati</taxon>
        <taxon>Pseudomonadota</taxon>
        <taxon>Gammaproteobacteria</taxon>
        <taxon>Moraxellales</taxon>
        <taxon>Moraxellaceae</taxon>
        <taxon>Acinetobacter</taxon>
    </lineage>
</organism>
<reference evidence="3 4" key="1">
    <citation type="submission" date="2016-08" db="EMBL/GenBank/DDBJ databases">
        <authorList>
            <person name="Seilhamer J.J."/>
        </authorList>
    </citation>
    <scope>NUCLEOTIDE SEQUENCE [LARGE SCALE GENOMIC DNA]</scope>
    <source>
        <strain evidence="3 4">BRTC-1</strain>
    </source>
</reference>
<dbReference type="Pfam" id="PF01578">
    <property type="entry name" value="Cytochrom_C_asm"/>
    <property type="match status" value="1"/>
</dbReference>
<sequence>MISLSLPLVYTILALIAYSTAFWYLLAHLIAKQSPNHWFIGLLSSLALALHAGVLYRDMLTPVGLNYDVFNMLSFTSALMLLFSLMYSTYRPVISLNLIGIPVAALGLIAGYAFSQPYLFVEQHSYWLDIHIILSLSAYAVLLMATIQAVILWLQDRELKNRQKRRIWVNLLPSFQAMENLLFDMLITGFVMLTVALACGFFTIDNFFAQHLAHKTAFSIISWFVYGALLIGHYKFGWRGQKAIRFTITGFLLLALGFFGSKFVLQLILNR</sequence>
<accession>A0A1B2LWT7</accession>
<feature type="transmembrane region" description="Helical" evidence="1">
    <location>
        <begin position="94"/>
        <end position="114"/>
    </location>
</feature>
<protein>
    <submittedName>
        <fullName evidence="3">Cytochrome C assembly protein</fullName>
    </submittedName>
</protein>
<keyword evidence="1" id="KW-0472">Membrane</keyword>
<dbReference type="AlphaFoldDB" id="A0A1B2LWT7"/>
<dbReference type="EMBL" id="CP016895">
    <property type="protein sequence ID" value="AOA57422.1"/>
    <property type="molecule type" value="Genomic_DNA"/>
</dbReference>
<dbReference type="GO" id="GO:0005886">
    <property type="term" value="C:plasma membrane"/>
    <property type="evidence" value="ECO:0007669"/>
    <property type="project" value="TreeGrafter"/>
</dbReference>
<keyword evidence="4" id="KW-1185">Reference proteome</keyword>
<dbReference type="PANTHER" id="PTHR38034:SF1">
    <property type="entry name" value="INNER MEMBRANE PROTEIN YPJD"/>
    <property type="match status" value="1"/>
</dbReference>
<gene>
    <name evidence="3" type="ORF">BFG52_03010</name>
</gene>
<evidence type="ECO:0000256" key="1">
    <source>
        <dbReference type="SAM" id="Phobius"/>
    </source>
</evidence>
<dbReference type="RefSeq" id="WP_067552438.1">
    <property type="nucleotide sequence ID" value="NZ_CP016895.1"/>
</dbReference>
<feature type="transmembrane region" description="Helical" evidence="1">
    <location>
        <begin position="181"/>
        <end position="204"/>
    </location>
</feature>
<keyword evidence="1" id="KW-0812">Transmembrane</keyword>
<feature type="transmembrane region" description="Helical" evidence="1">
    <location>
        <begin position="246"/>
        <end position="269"/>
    </location>
</feature>
<dbReference type="GO" id="GO:0017004">
    <property type="term" value="P:cytochrome complex assembly"/>
    <property type="evidence" value="ECO:0007669"/>
    <property type="project" value="InterPro"/>
</dbReference>
<dbReference type="GO" id="GO:0020037">
    <property type="term" value="F:heme binding"/>
    <property type="evidence" value="ECO:0007669"/>
    <property type="project" value="InterPro"/>
</dbReference>
<feature type="transmembrane region" description="Helical" evidence="1">
    <location>
        <begin position="69"/>
        <end position="87"/>
    </location>
</feature>
<evidence type="ECO:0000313" key="4">
    <source>
        <dbReference type="Proteomes" id="UP000093391"/>
    </source>
</evidence>
<evidence type="ECO:0000259" key="2">
    <source>
        <dbReference type="Pfam" id="PF01578"/>
    </source>
</evidence>
<feature type="transmembrane region" description="Helical" evidence="1">
    <location>
        <begin position="216"/>
        <end position="234"/>
    </location>
</feature>
<feature type="domain" description="Cytochrome c assembly protein" evidence="2">
    <location>
        <begin position="42"/>
        <end position="268"/>
    </location>
</feature>
<dbReference type="InterPro" id="IPR052372">
    <property type="entry name" value="YpjD/HemX"/>
</dbReference>
<dbReference type="Proteomes" id="UP000093391">
    <property type="component" value="Chromosome"/>
</dbReference>
<evidence type="ECO:0000313" key="3">
    <source>
        <dbReference type="EMBL" id="AOA57422.1"/>
    </source>
</evidence>
<proteinExistence type="predicted"/>
<name>A0A1B2LWT7_9GAMM</name>
<dbReference type="InterPro" id="IPR002541">
    <property type="entry name" value="Cyt_c_assembly"/>
</dbReference>
<dbReference type="KEGG" id="ala:BFG52_03010"/>
<keyword evidence="1" id="KW-1133">Transmembrane helix</keyword>
<feature type="transmembrane region" description="Helical" evidence="1">
    <location>
        <begin position="6"/>
        <end position="26"/>
    </location>
</feature>
<dbReference type="OrthoDB" id="9780793at2"/>